<gene>
    <name evidence="4" type="ORF">IL334_002117</name>
</gene>
<evidence type="ECO:0000313" key="4">
    <source>
        <dbReference type="EMBL" id="WRT65174.1"/>
    </source>
</evidence>
<reference evidence="4 5" key="1">
    <citation type="submission" date="2024-01" db="EMBL/GenBank/DDBJ databases">
        <title>Comparative genomics of Cryptococcus and Kwoniella reveals pathogenesis evolution and contrasting modes of karyotype evolution via chromosome fusion or intercentromeric recombination.</title>
        <authorList>
            <person name="Coelho M.A."/>
            <person name="David-Palma M."/>
            <person name="Shea T."/>
            <person name="Bowers K."/>
            <person name="McGinley-Smith S."/>
            <person name="Mohammad A.W."/>
            <person name="Gnirke A."/>
            <person name="Yurkov A.M."/>
            <person name="Nowrousian M."/>
            <person name="Sun S."/>
            <person name="Cuomo C.A."/>
            <person name="Heitman J."/>
        </authorList>
    </citation>
    <scope>NUCLEOTIDE SEQUENCE [LARGE SCALE GENOMIC DNA]</scope>
    <source>
        <strain evidence="4">CBS 11374</strain>
    </source>
</reference>
<dbReference type="RefSeq" id="XP_062789914.1">
    <property type="nucleotide sequence ID" value="XM_062933863.1"/>
</dbReference>
<accession>A0ABZ1CV24</accession>
<feature type="transmembrane region" description="Helical" evidence="3">
    <location>
        <begin position="205"/>
        <end position="232"/>
    </location>
</feature>
<organism evidence="4 5">
    <name type="scientific">Kwoniella shivajii</name>
    <dbReference type="NCBI Taxonomy" id="564305"/>
    <lineage>
        <taxon>Eukaryota</taxon>
        <taxon>Fungi</taxon>
        <taxon>Dikarya</taxon>
        <taxon>Basidiomycota</taxon>
        <taxon>Agaricomycotina</taxon>
        <taxon>Tremellomycetes</taxon>
        <taxon>Tremellales</taxon>
        <taxon>Cryptococcaceae</taxon>
        <taxon>Kwoniella</taxon>
    </lineage>
</organism>
<feature type="transmembrane region" description="Helical" evidence="3">
    <location>
        <begin position="20"/>
        <end position="41"/>
    </location>
</feature>
<dbReference type="Proteomes" id="UP001329825">
    <property type="component" value="Chromosome 2"/>
</dbReference>
<keyword evidence="3" id="KW-0472">Membrane</keyword>
<keyword evidence="1" id="KW-0175">Coiled coil</keyword>
<evidence type="ECO:0000256" key="3">
    <source>
        <dbReference type="SAM" id="Phobius"/>
    </source>
</evidence>
<dbReference type="EMBL" id="CP141882">
    <property type="protein sequence ID" value="WRT65174.1"/>
    <property type="molecule type" value="Genomic_DNA"/>
</dbReference>
<keyword evidence="3" id="KW-1133">Transmembrane helix</keyword>
<sequence>MPDILEDPLTPKNGLTLTPFHLFTLLLSCLTLFLSSLRLPAPFASVLGMSKRASFLLICLMIGHHIVISQMANYTKSIEKAHKEVRGQYDPLKKSKIDKKPNDWENPSAHPSHFLSTRDGKPRLFPFPLGLAGGKSSTKGTLWWESGNSAHVGHYNQRETPEAREQLRLEMESKEIARQKKAKKALEQYEDDRKKWQKRLIRLKMISAIVIIGIFHKKIAVMCLAGLIYYIFAMELAEMLKPKHKEEDGPAKKREKIPTTPGMAMTYIYEPDGSSVKESGAIPTKSPSHRLMTSLDSRYAS</sequence>
<keyword evidence="5" id="KW-1185">Reference proteome</keyword>
<evidence type="ECO:0000256" key="1">
    <source>
        <dbReference type="SAM" id="Coils"/>
    </source>
</evidence>
<dbReference type="GeneID" id="87954248"/>
<name>A0ABZ1CV24_9TREE</name>
<feature type="region of interest" description="Disordered" evidence="2">
    <location>
        <begin position="96"/>
        <end position="115"/>
    </location>
</feature>
<feature type="coiled-coil region" evidence="1">
    <location>
        <begin position="164"/>
        <end position="206"/>
    </location>
</feature>
<evidence type="ECO:0000313" key="5">
    <source>
        <dbReference type="Proteomes" id="UP001329825"/>
    </source>
</evidence>
<keyword evidence="3" id="KW-0812">Transmembrane</keyword>
<protein>
    <submittedName>
        <fullName evidence="4">Uncharacterized protein</fullName>
    </submittedName>
</protein>
<feature type="region of interest" description="Disordered" evidence="2">
    <location>
        <begin position="272"/>
        <end position="301"/>
    </location>
</feature>
<proteinExistence type="predicted"/>
<evidence type="ECO:0000256" key="2">
    <source>
        <dbReference type="SAM" id="MobiDB-lite"/>
    </source>
</evidence>